<evidence type="ECO:0000256" key="8">
    <source>
        <dbReference type="PIRSR" id="PIRSR001434-2"/>
    </source>
</evidence>
<dbReference type="PANTHER" id="PTHR11808">
    <property type="entry name" value="TRANS-SULFURATION ENZYME FAMILY MEMBER"/>
    <property type="match status" value="1"/>
</dbReference>
<comment type="caution">
    <text evidence="10">The sequence shown here is derived from an EMBL/GenBank/DDBJ whole genome shotgun (WGS) entry which is preliminary data.</text>
</comment>
<dbReference type="GO" id="GO:0004123">
    <property type="term" value="F:cystathionine gamma-lyase activity"/>
    <property type="evidence" value="ECO:0007669"/>
    <property type="project" value="TreeGrafter"/>
</dbReference>
<comment type="similarity">
    <text evidence="3 9">Belongs to the trans-sulfuration enzymes family.</text>
</comment>
<comment type="cofactor">
    <cofactor evidence="1 9">
        <name>pyridoxal 5'-phosphate</name>
        <dbReference type="ChEBI" id="CHEBI:597326"/>
    </cofactor>
</comment>
<dbReference type="Proteomes" id="UP001165289">
    <property type="component" value="Unassembled WGS sequence"/>
</dbReference>
<dbReference type="EC" id="4.4.1.1" evidence="4"/>
<dbReference type="Pfam" id="PF01053">
    <property type="entry name" value="Cys_Met_Meta_PP"/>
    <property type="match status" value="1"/>
</dbReference>
<protein>
    <recommendedName>
        <fullName evidence="4">cystathionine gamma-lyase</fullName>
        <ecNumber evidence="4">4.4.1.1</ecNumber>
    </recommendedName>
    <alternativeName>
        <fullName evidence="7">Gamma-cystathionase</fullName>
    </alternativeName>
</protein>
<dbReference type="GO" id="GO:0019346">
    <property type="term" value="P:transsulfuration"/>
    <property type="evidence" value="ECO:0007669"/>
    <property type="project" value="InterPro"/>
</dbReference>
<keyword evidence="11" id="KW-1185">Reference proteome</keyword>
<dbReference type="GO" id="GO:0019343">
    <property type="term" value="P:cysteine biosynthetic process via cystathionine"/>
    <property type="evidence" value="ECO:0007669"/>
    <property type="project" value="TreeGrafter"/>
</dbReference>
<dbReference type="PANTHER" id="PTHR11808:SF15">
    <property type="entry name" value="CYSTATHIONINE GAMMA-LYASE"/>
    <property type="match status" value="1"/>
</dbReference>
<dbReference type="CDD" id="cd00614">
    <property type="entry name" value="CGS_like"/>
    <property type="match status" value="1"/>
</dbReference>
<dbReference type="InterPro" id="IPR015424">
    <property type="entry name" value="PyrdxlP-dep_Trfase"/>
</dbReference>
<dbReference type="EMBL" id="JAKMXF010000365">
    <property type="protein sequence ID" value="KAI6645699.1"/>
    <property type="molecule type" value="Genomic_DNA"/>
</dbReference>
<dbReference type="AlphaFoldDB" id="A0AAV7JAH1"/>
<evidence type="ECO:0000313" key="11">
    <source>
        <dbReference type="Proteomes" id="UP001165289"/>
    </source>
</evidence>
<dbReference type="FunFam" id="3.40.640.10:FF:000009">
    <property type="entry name" value="Cystathionine gamma-synthase homolog"/>
    <property type="match status" value="1"/>
</dbReference>
<dbReference type="Gene3D" id="3.90.1150.10">
    <property type="entry name" value="Aspartate Aminotransferase, domain 1"/>
    <property type="match status" value="1"/>
</dbReference>
<keyword evidence="6" id="KW-0028">Amino-acid biosynthesis</keyword>
<dbReference type="SUPFAM" id="SSF53383">
    <property type="entry name" value="PLP-dependent transferases"/>
    <property type="match status" value="1"/>
</dbReference>
<dbReference type="GO" id="GO:0005737">
    <property type="term" value="C:cytoplasm"/>
    <property type="evidence" value="ECO:0007669"/>
    <property type="project" value="TreeGrafter"/>
</dbReference>
<keyword evidence="5 8" id="KW-0663">Pyridoxal phosphate</keyword>
<proteinExistence type="inferred from homology"/>
<dbReference type="GO" id="GO:0030170">
    <property type="term" value="F:pyridoxal phosphate binding"/>
    <property type="evidence" value="ECO:0007669"/>
    <property type="project" value="InterPro"/>
</dbReference>
<reference evidence="10 11" key="1">
    <citation type="journal article" date="2023" name="BMC Biol.">
        <title>The compact genome of the sponge Oopsacas minuta (Hexactinellida) is lacking key metazoan core genes.</title>
        <authorList>
            <person name="Santini S."/>
            <person name="Schenkelaars Q."/>
            <person name="Jourda C."/>
            <person name="Duchesne M."/>
            <person name="Belahbib H."/>
            <person name="Rocher C."/>
            <person name="Selva M."/>
            <person name="Riesgo A."/>
            <person name="Vervoort M."/>
            <person name="Leys S.P."/>
            <person name="Kodjabachian L."/>
            <person name="Le Bivic A."/>
            <person name="Borchiellini C."/>
            <person name="Claverie J.M."/>
            <person name="Renard E."/>
        </authorList>
    </citation>
    <scope>NUCLEOTIDE SEQUENCE [LARGE SCALE GENOMIC DNA]</scope>
    <source>
        <strain evidence="10">SPO-2</strain>
    </source>
</reference>
<evidence type="ECO:0000313" key="10">
    <source>
        <dbReference type="EMBL" id="KAI6645699.1"/>
    </source>
</evidence>
<dbReference type="InterPro" id="IPR000277">
    <property type="entry name" value="Cys/Met-Metab_PyrdxlP-dep_enz"/>
</dbReference>
<evidence type="ECO:0000256" key="3">
    <source>
        <dbReference type="ARBA" id="ARBA00009077"/>
    </source>
</evidence>
<dbReference type="InterPro" id="IPR015421">
    <property type="entry name" value="PyrdxlP-dep_Trfase_major"/>
</dbReference>
<gene>
    <name evidence="10" type="ORF">LOD99_12962</name>
</gene>
<accession>A0AAV7JAH1</accession>
<dbReference type="FunFam" id="3.90.1150.10:FF:000008">
    <property type="entry name" value="Cystathionine gamma-synthase"/>
    <property type="match status" value="1"/>
</dbReference>
<feature type="modified residue" description="N6-(pyridoxal phosphate)lysine" evidence="8">
    <location>
        <position position="213"/>
    </location>
</feature>
<evidence type="ECO:0000256" key="6">
    <source>
        <dbReference type="ARBA" id="ARBA00023192"/>
    </source>
</evidence>
<evidence type="ECO:0000256" key="4">
    <source>
        <dbReference type="ARBA" id="ARBA00012085"/>
    </source>
</evidence>
<evidence type="ECO:0000256" key="9">
    <source>
        <dbReference type="RuleBase" id="RU362118"/>
    </source>
</evidence>
<sequence>MSSNQSENVPEFMKHFGTNAIHAGHGPDQWNCKAVMPPIFTATTFKQHAPGDPEGGYDYTRGGNPTRTSLQTCLAKLENAKYAYVYSSGMAATSTVATAVLRSGSRILAMNDLYGGTNRYFRRVIDSFNVTVDFVDASNLEKVKNALTPQTSLVWLESPTNPTLTLVDIAAIVQIAKSYPSNPVVVVDNTFMSSYFQQPLSLGADVSMQSLTKYMNGHTDVLMGALVTNRQDLADKFEFIQMSVGAVPSPYDCYLTIRGLKTLHIRMREHQRNALAVAEYLKSHKEVELVLYPGLPSHPQHELAKRQCYGFSGMVSFRMKGNAETTKKFLKHLKVFTLAESLGGCGSLIEVPSIMTHKSVPEEQRNELGITDTLMRLSIGLEETEDIIEDLATALKNAI</sequence>
<dbReference type="InterPro" id="IPR015422">
    <property type="entry name" value="PyrdxlP-dep_Trfase_small"/>
</dbReference>
<name>A0AAV7JAH1_9METZ</name>
<organism evidence="10 11">
    <name type="scientific">Oopsacas minuta</name>
    <dbReference type="NCBI Taxonomy" id="111878"/>
    <lineage>
        <taxon>Eukaryota</taxon>
        <taxon>Metazoa</taxon>
        <taxon>Porifera</taxon>
        <taxon>Hexactinellida</taxon>
        <taxon>Hexasterophora</taxon>
        <taxon>Lyssacinosida</taxon>
        <taxon>Leucopsacidae</taxon>
        <taxon>Oopsacas</taxon>
    </lineage>
</organism>
<evidence type="ECO:0000256" key="1">
    <source>
        <dbReference type="ARBA" id="ARBA00001933"/>
    </source>
</evidence>
<dbReference type="PIRSF" id="PIRSF001434">
    <property type="entry name" value="CGS"/>
    <property type="match status" value="1"/>
</dbReference>
<dbReference type="Gene3D" id="3.40.640.10">
    <property type="entry name" value="Type I PLP-dependent aspartate aminotransferase-like (Major domain)"/>
    <property type="match status" value="1"/>
</dbReference>
<evidence type="ECO:0000256" key="5">
    <source>
        <dbReference type="ARBA" id="ARBA00022898"/>
    </source>
</evidence>
<comment type="pathway">
    <text evidence="2">Amino-acid biosynthesis; L-cysteine biosynthesis; L-cysteine from L-homocysteine and L-serine: step 2/2.</text>
</comment>
<keyword evidence="6" id="KW-0198">Cysteine biosynthesis</keyword>
<evidence type="ECO:0000256" key="2">
    <source>
        <dbReference type="ARBA" id="ARBA00005038"/>
    </source>
</evidence>
<evidence type="ECO:0000256" key="7">
    <source>
        <dbReference type="ARBA" id="ARBA00029853"/>
    </source>
</evidence>